<dbReference type="GeneID" id="9941817"/>
<accession>A0A1S0U2N1</accession>
<gene>
    <name evidence="1" type="ORF">LOAG_04412</name>
</gene>
<evidence type="ECO:0000313" key="1">
    <source>
        <dbReference type="EMBL" id="EFO24071.1"/>
    </source>
</evidence>
<protein>
    <submittedName>
        <fullName evidence="1">Uncharacterized protein</fullName>
    </submittedName>
</protein>
<proteinExistence type="predicted"/>
<name>A0A1S0U2N1_LOALO</name>
<sequence length="105" mass="12397">MNKPLGRVREHMEMVFAKRSATFARSKNELQIVRLCKRIQQLQYQYEQKGDRRPNDARYRLSNRPVGTRLSKMIWCSGPFSSSNRADSEIVLSGTLYRIRFLRVC</sequence>
<dbReference type="InParanoid" id="A0A1S0U2N1"/>
<dbReference type="KEGG" id="loa:LOAG_04412"/>
<reference evidence="1" key="1">
    <citation type="submission" date="2012-04" db="EMBL/GenBank/DDBJ databases">
        <title>The Genome Sequence of Loa loa.</title>
        <authorList>
            <consortium name="The Broad Institute Genome Sequencing Platform"/>
            <consortium name="Broad Institute Genome Sequencing Center for Infectious Disease"/>
            <person name="Nutman T.B."/>
            <person name="Fink D.L."/>
            <person name="Russ C."/>
            <person name="Young S."/>
            <person name="Zeng Q."/>
            <person name="Gargeya S."/>
            <person name="Alvarado L."/>
            <person name="Berlin A."/>
            <person name="Chapman S.B."/>
            <person name="Chen Z."/>
            <person name="Freedman E."/>
            <person name="Gellesch M."/>
            <person name="Goldberg J."/>
            <person name="Griggs A."/>
            <person name="Gujja S."/>
            <person name="Heilman E.R."/>
            <person name="Heiman D."/>
            <person name="Howarth C."/>
            <person name="Mehta T."/>
            <person name="Neiman D."/>
            <person name="Pearson M."/>
            <person name="Roberts A."/>
            <person name="Saif S."/>
            <person name="Shea T."/>
            <person name="Shenoy N."/>
            <person name="Sisk P."/>
            <person name="Stolte C."/>
            <person name="Sykes S."/>
            <person name="White J."/>
            <person name="Yandava C."/>
            <person name="Haas B."/>
            <person name="Henn M.R."/>
            <person name="Nusbaum C."/>
            <person name="Birren B."/>
        </authorList>
    </citation>
    <scope>NUCLEOTIDE SEQUENCE [LARGE SCALE GENOMIC DNA]</scope>
</reference>
<dbReference type="RefSeq" id="XP_003139997.1">
    <property type="nucleotide sequence ID" value="XM_003139949.1"/>
</dbReference>
<organism evidence="1">
    <name type="scientific">Loa loa</name>
    <name type="common">Eye worm</name>
    <name type="synonym">Filaria loa</name>
    <dbReference type="NCBI Taxonomy" id="7209"/>
    <lineage>
        <taxon>Eukaryota</taxon>
        <taxon>Metazoa</taxon>
        <taxon>Ecdysozoa</taxon>
        <taxon>Nematoda</taxon>
        <taxon>Chromadorea</taxon>
        <taxon>Rhabditida</taxon>
        <taxon>Spirurina</taxon>
        <taxon>Spiruromorpha</taxon>
        <taxon>Filarioidea</taxon>
        <taxon>Onchocercidae</taxon>
        <taxon>Loa</taxon>
    </lineage>
</organism>
<dbReference type="CTD" id="9941817"/>
<dbReference type="AlphaFoldDB" id="A0A1S0U2N1"/>
<dbReference type="EMBL" id="JH712220">
    <property type="protein sequence ID" value="EFO24071.1"/>
    <property type="molecule type" value="Genomic_DNA"/>
</dbReference>